<name>A0A8S3A1X5_9BILA</name>
<comment type="caution">
    <text evidence="1">The sequence shown here is derived from an EMBL/GenBank/DDBJ whole genome shotgun (WGS) entry which is preliminary data.</text>
</comment>
<gene>
    <name evidence="1" type="ORF">SRO942_LOCUS51135</name>
</gene>
<dbReference type="PANTHER" id="PTHR47735">
    <property type="entry name" value="POTASSIUM VOLTAGE-GATED CHANNEL SUBFAMILY KQT MEMBER 4"/>
    <property type="match status" value="1"/>
</dbReference>
<dbReference type="GO" id="GO:0008076">
    <property type="term" value="C:voltage-gated potassium channel complex"/>
    <property type="evidence" value="ECO:0007669"/>
    <property type="project" value="TreeGrafter"/>
</dbReference>
<dbReference type="GO" id="GO:0005249">
    <property type="term" value="F:voltage-gated potassium channel activity"/>
    <property type="evidence" value="ECO:0007669"/>
    <property type="project" value="InterPro"/>
</dbReference>
<dbReference type="EMBL" id="CAJOBC010155544">
    <property type="protein sequence ID" value="CAF4684668.1"/>
    <property type="molecule type" value="Genomic_DNA"/>
</dbReference>
<dbReference type="InterPro" id="IPR003937">
    <property type="entry name" value="K_chnl_volt-dep_KCNQ"/>
</dbReference>
<organism evidence="1 2">
    <name type="scientific">Didymodactylos carnosus</name>
    <dbReference type="NCBI Taxonomy" id="1234261"/>
    <lineage>
        <taxon>Eukaryota</taxon>
        <taxon>Metazoa</taxon>
        <taxon>Spiralia</taxon>
        <taxon>Gnathifera</taxon>
        <taxon>Rotifera</taxon>
        <taxon>Eurotatoria</taxon>
        <taxon>Bdelloidea</taxon>
        <taxon>Philodinida</taxon>
        <taxon>Philodinidae</taxon>
        <taxon>Didymodactylos</taxon>
    </lineage>
</organism>
<protein>
    <submittedName>
        <fullName evidence="1">Uncharacterized protein</fullName>
    </submittedName>
</protein>
<dbReference type="OrthoDB" id="8879391at2759"/>
<evidence type="ECO:0000313" key="1">
    <source>
        <dbReference type="EMBL" id="CAF4684668.1"/>
    </source>
</evidence>
<dbReference type="AlphaFoldDB" id="A0A8S3A1X5"/>
<dbReference type="Proteomes" id="UP000681722">
    <property type="component" value="Unassembled WGS sequence"/>
</dbReference>
<evidence type="ECO:0000313" key="2">
    <source>
        <dbReference type="Proteomes" id="UP000681722"/>
    </source>
</evidence>
<accession>A0A8S3A1X5</accession>
<feature type="non-terminal residue" evidence="1">
    <location>
        <position position="1"/>
    </location>
</feature>
<dbReference type="PANTHER" id="PTHR47735:SF9">
    <property type="entry name" value="POTASSIUM VOLTAGE-GATED CHANNEL SUBFAMILY KQT MEMBER 4-LIKE ISOFORM X1"/>
    <property type="match status" value="1"/>
</dbReference>
<reference evidence="1" key="1">
    <citation type="submission" date="2021-02" db="EMBL/GenBank/DDBJ databases">
        <authorList>
            <person name="Nowell W R."/>
        </authorList>
    </citation>
    <scope>NUCLEOTIDE SEQUENCE</scope>
</reference>
<proteinExistence type="predicted"/>
<dbReference type="Gene3D" id="6.10.140.1910">
    <property type="match status" value="1"/>
</dbReference>
<sequence>VQQQQRQKHYKRRKIPAVLLIQNLWRVYAADEKSMSHATWKVHVKPRREQTTAPYVKTGCISKNCFMFRGKCQK</sequence>